<dbReference type="OrthoDB" id="9808602at2"/>
<dbReference type="SUPFAM" id="SSF52172">
    <property type="entry name" value="CheY-like"/>
    <property type="match status" value="1"/>
</dbReference>
<accession>A0A285MVQ2</accession>
<name>A0A285MVQ2_9FLAO</name>
<keyword evidence="2" id="KW-0472">Membrane</keyword>
<dbReference type="PANTHER" id="PTHR30576:SF0">
    <property type="entry name" value="UNDECAPRENYL-PHOSPHATE N-ACETYLGALACTOSAMINYL 1-PHOSPHATE TRANSFERASE-RELATED"/>
    <property type="match status" value="1"/>
</dbReference>
<sequence>MEILTKKKTRIVYLGSNKRFADEFHRFSEEVEVNASQNGVDAIRWLHQNCDFKAKKWINAHLAVDAILCERNIPLKKLNEFEEYFEEVFDPARKIPFVLLSDKVSKEDKLEALERGFDDIFIHPISFEQVLERINFLKDLKSNLREQKISSGKEGIKEYKIGFWKRSFDIAVASTVLLLASPFLLLVILAIRMESKGKVYYISKRVGTGYKIFNFLKLRSMYPDADKRLKEFQHLNQYVHDEAEKTESGTSQQILQKGTTLIGDDTEVDEVMHNEKRKQSAKSAFVKFDNDPRITKVGKIIRKLSIDELPQLINVLKGDMSIVGNRPLPLYEAEMLTTDEWTDRFNGPAGITGLWQVEARGRSSKMSPEERKQLDIKYVKYANSKYAFLIDMWIVLRTFKAVFQKENV</sequence>
<reference evidence="5" key="1">
    <citation type="submission" date="2017-09" db="EMBL/GenBank/DDBJ databases">
        <authorList>
            <person name="Varghese N."/>
            <person name="Submissions S."/>
        </authorList>
    </citation>
    <scope>NUCLEOTIDE SEQUENCE [LARGE SCALE GENOMIC DNA]</scope>
    <source>
        <strain evidence="5">DSM 25885</strain>
    </source>
</reference>
<dbReference type="InterPro" id="IPR003362">
    <property type="entry name" value="Bact_transf"/>
</dbReference>
<gene>
    <name evidence="4" type="ORF">SAMN06265377_3107</name>
</gene>
<evidence type="ECO:0000313" key="5">
    <source>
        <dbReference type="Proteomes" id="UP000219048"/>
    </source>
</evidence>
<dbReference type="AlphaFoldDB" id="A0A285MVQ2"/>
<dbReference type="Proteomes" id="UP000219048">
    <property type="component" value="Unassembled WGS sequence"/>
</dbReference>
<proteinExistence type="inferred from homology"/>
<keyword evidence="2" id="KW-0812">Transmembrane</keyword>
<evidence type="ECO:0000256" key="1">
    <source>
        <dbReference type="ARBA" id="ARBA00006464"/>
    </source>
</evidence>
<evidence type="ECO:0000259" key="3">
    <source>
        <dbReference type="Pfam" id="PF02397"/>
    </source>
</evidence>
<dbReference type="Pfam" id="PF02397">
    <property type="entry name" value="Bac_transf"/>
    <property type="match status" value="1"/>
</dbReference>
<dbReference type="InterPro" id="IPR011006">
    <property type="entry name" value="CheY-like_superfamily"/>
</dbReference>
<dbReference type="Gene3D" id="3.40.50.2300">
    <property type="match status" value="1"/>
</dbReference>
<feature type="transmembrane region" description="Helical" evidence="2">
    <location>
        <begin position="170"/>
        <end position="191"/>
    </location>
</feature>
<keyword evidence="5" id="KW-1185">Reference proteome</keyword>
<evidence type="ECO:0000313" key="4">
    <source>
        <dbReference type="EMBL" id="SNZ01270.1"/>
    </source>
</evidence>
<organism evidence="4 5">
    <name type="scientific">Flagellimonas pacifica</name>
    <dbReference type="NCBI Taxonomy" id="1247520"/>
    <lineage>
        <taxon>Bacteria</taxon>
        <taxon>Pseudomonadati</taxon>
        <taxon>Bacteroidota</taxon>
        <taxon>Flavobacteriia</taxon>
        <taxon>Flavobacteriales</taxon>
        <taxon>Flavobacteriaceae</taxon>
        <taxon>Flagellimonas</taxon>
    </lineage>
</organism>
<dbReference type="GO" id="GO:0016780">
    <property type="term" value="F:phosphotransferase activity, for other substituted phosphate groups"/>
    <property type="evidence" value="ECO:0007669"/>
    <property type="project" value="TreeGrafter"/>
</dbReference>
<dbReference type="RefSeq" id="WP_097046730.1">
    <property type="nucleotide sequence ID" value="NZ_OBEH01000005.1"/>
</dbReference>
<keyword evidence="2" id="KW-1133">Transmembrane helix</keyword>
<keyword evidence="4" id="KW-0808">Transferase</keyword>
<comment type="similarity">
    <text evidence="1">Belongs to the bacterial sugar transferase family.</text>
</comment>
<evidence type="ECO:0000256" key="2">
    <source>
        <dbReference type="SAM" id="Phobius"/>
    </source>
</evidence>
<protein>
    <submittedName>
        <fullName evidence="4">Sugar transferase involved in LPS biosynthesis (Colanic, teichoic acid)</fullName>
    </submittedName>
</protein>
<dbReference type="PANTHER" id="PTHR30576">
    <property type="entry name" value="COLANIC BIOSYNTHESIS UDP-GLUCOSE LIPID CARRIER TRANSFERASE"/>
    <property type="match status" value="1"/>
</dbReference>
<feature type="domain" description="Bacterial sugar transferase" evidence="3">
    <location>
        <begin position="165"/>
        <end position="404"/>
    </location>
</feature>
<dbReference type="EMBL" id="OBEH01000005">
    <property type="protein sequence ID" value="SNZ01270.1"/>
    <property type="molecule type" value="Genomic_DNA"/>
</dbReference>